<keyword evidence="2" id="KW-0378">Hydrolase</keyword>
<evidence type="ECO:0000313" key="2">
    <source>
        <dbReference type="EMBL" id="ACX97032.1"/>
    </source>
</evidence>
<dbReference type="HOGENOM" id="CLU_060500_3_0_6"/>
<reference evidence="2 3" key="1">
    <citation type="submission" date="2009-10" db="EMBL/GenBank/DDBJ databases">
        <title>Complete sequence of Halothiobacillus neapolitanus c2.</title>
        <authorList>
            <consortium name="US DOE Joint Genome Institute"/>
            <person name="Lucas S."/>
            <person name="Copeland A."/>
            <person name="Lapidus A."/>
            <person name="Glavina del Rio T."/>
            <person name="Tice H."/>
            <person name="Bruce D."/>
            <person name="Goodwin L."/>
            <person name="Pitluck S."/>
            <person name="Davenport K."/>
            <person name="Brettin T."/>
            <person name="Detter J.C."/>
            <person name="Han C."/>
            <person name="Tapia R."/>
            <person name="Larimer F."/>
            <person name="Land M."/>
            <person name="Hauser L."/>
            <person name="Kyrpides N."/>
            <person name="Mikhailova N."/>
            <person name="Kerfeld C."/>
            <person name="Cannon G."/>
            <person name="Heinhort S."/>
        </authorList>
    </citation>
    <scope>NUCLEOTIDE SEQUENCE [LARGE SCALE GENOMIC DNA]</scope>
    <source>
        <strain evidence="3">ATCC 23641 / c2</strain>
    </source>
</reference>
<dbReference type="GO" id="GO:0004519">
    <property type="term" value="F:endonuclease activity"/>
    <property type="evidence" value="ECO:0007669"/>
    <property type="project" value="UniProtKB-KW"/>
</dbReference>
<dbReference type="Gene3D" id="3.60.10.10">
    <property type="entry name" value="Endonuclease/exonuclease/phosphatase"/>
    <property type="match status" value="1"/>
</dbReference>
<dbReference type="RefSeq" id="WP_012825063.1">
    <property type="nucleotide sequence ID" value="NC_013422.1"/>
</dbReference>
<evidence type="ECO:0000313" key="3">
    <source>
        <dbReference type="Proteomes" id="UP000009102"/>
    </source>
</evidence>
<evidence type="ECO:0000259" key="1">
    <source>
        <dbReference type="Pfam" id="PF03372"/>
    </source>
</evidence>
<dbReference type="AlphaFoldDB" id="D0KWC9"/>
<dbReference type="GO" id="GO:0004527">
    <property type="term" value="F:exonuclease activity"/>
    <property type="evidence" value="ECO:0007669"/>
    <property type="project" value="UniProtKB-KW"/>
</dbReference>
<sequence length="243" mass="27619">MILTVATWNIHAGIGRDRRLDLARIWRVIELIDADLIGLQEVVLTDLHDDLLIRWAQAAGYATHFVTTRAGPLPGSYFGNMLLSRLPLTEQPSLDLSVPGRERRQLLCAEVTHQSQRLAIWVAHLGLKRWERRYQVERIHAHAHAHRAGDHPTHRLLIGDFNEWWPGPGTLRSLHQSFRRLNTPASFPAHRPFMALDAIWLAGAIEFIRQDAIDHPLVRIASDHRPIRAQIVLADTSKLGSHA</sequence>
<keyword evidence="2" id="KW-0255">Endonuclease</keyword>
<dbReference type="InterPro" id="IPR005135">
    <property type="entry name" value="Endo/exonuclease/phosphatase"/>
</dbReference>
<proteinExistence type="predicted"/>
<dbReference type="Proteomes" id="UP000009102">
    <property type="component" value="Chromosome"/>
</dbReference>
<organism evidence="2 3">
    <name type="scientific">Halothiobacillus neapolitanus (strain ATCC 23641 / DSM 15147 / CIP 104769 / NCIMB 8539 / c2)</name>
    <name type="common">Thiobacillus neapolitanus</name>
    <dbReference type="NCBI Taxonomy" id="555778"/>
    <lineage>
        <taxon>Bacteria</taxon>
        <taxon>Pseudomonadati</taxon>
        <taxon>Pseudomonadota</taxon>
        <taxon>Gammaproteobacteria</taxon>
        <taxon>Chromatiales</taxon>
        <taxon>Halothiobacillaceae</taxon>
        <taxon>Halothiobacillus</taxon>
    </lineage>
</organism>
<dbReference type="KEGG" id="hna:Hneap_2216"/>
<dbReference type="SUPFAM" id="SSF56219">
    <property type="entry name" value="DNase I-like"/>
    <property type="match status" value="1"/>
</dbReference>
<dbReference type="EMBL" id="CP001801">
    <property type="protein sequence ID" value="ACX97032.1"/>
    <property type="molecule type" value="Genomic_DNA"/>
</dbReference>
<dbReference type="GO" id="GO:0016020">
    <property type="term" value="C:membrane"/>
    <property type="evidence" value="ECO:0007669"/>
    <property type="project" value="GOC"/>
</dbReference>
<dbReference type="STRING" id="555778.Hneap_2216"/>
<protein>
    <submittedName>
        <fullName evidence="2">Endonuclease/exonuclease/phosphatase</fullName>
    </submittedName>
</protein>
<dbReference type="eggNOG" id="COG3568">
    <property type="taxonomic scope" value="Bacteria"/>
</dbReference>
<keyword evidence="2" id="KW-0540">Nuclease</keyword>
<dbReference type="Pfam" id="PF03372">
    <property type="entry name" value="Exo_endo_phos"/>
    <property type="match status" value="1"/>
</dbReference>
<keyword evidence="3" id="KW-1185">Reference proteome</keyword>
<name>D0KWC9_HALNC</name>
<feature type="domain" description="Endonuclease/exonuclease/phosphatase" evidence="1">
    <location>
        <begin position="6"/>
        <end position="224"/>
    </location>
</feature>
<dbReference type="InterPro" id="IPR051916">
    <property type="entry name" value="GPI-anchor_lipid_remodeler"/>
</dbReference>
<dbReference type="GO" id="GO:0006506">
    <property type="term" value="P:GPI anchor biosynthetic process"/>
    <property type="evidence" value="ECO:0007669"/>
    <property type="project" value="TreeGrafter"/>
</dbReference>
<dbReference type="PANTHER" id="PTHR14859">
    <property type="entry name" value="CALCOFLUOR WHITE HYPERSENSITIVE PROTEIN PRECURSOR"/>
    <property type="match status" value="1"/>
</dbReference>
<dbReference type="InterPro" id="IPR036691">
    <property type="entry name" value="Endo/exonu/phosph_ase_sf"/>
</dbReference>
<accession>D0KWC9</accession>
<gene>
    <name evidence="2" type="ordered locus">Hneap_2216</name>
</gene>
<keyword evidence="2" id="KW-0269">Exonuclease</keyword>
<dbReference type="PANTHER" id="PTHR14859:SF15">
    <property type="entry name" value="ENDONUCLEASE_EXONUCLEASE_PHOSPHATASE DOMAIN-CONTAINING PROTEIN"/>
    <property type="match status" value="1"/>
</dbReference>